<protein>
    <submittedName>
        <fullName evidence="1">Uncharacterized protein</fullName>
    </submittedName>
</protein>
<sequence length="18" mass="2111">MKIRKLFTLKGYVDGRGK</sequence>
<name>A0A0E9W1W7_ANGAN</name>
<evidence type="ECO:0000313" key="1">
    <source>
        <dbReference type="EMBL" id="JAH83473.1"/>
    </source>
</evidence>
<reference evidence="1" key="2">
    <citation type="journal article" date="2015" name="Fish Shellfish Immunol.">
        <title>Early steps in the European eel (Anguilla anguilla)-Vibrio vulnificus interaction in the gills: Role of the RtxA13 toxin.</title>
        <authorList>
            <person name="Callol A."/>
            <person name="Pajuelo D."/>
            <person name="Ebbesson L."/>
            <person name="Teles M."/>
            <person name="MacKenzie S."/>
            <person name="Amaro C."/>
        </authorList>
    </citation>
    <scope>NUCLEOTIDE SEQUENCE</scope>
</reference>
<organism evidence="1">
    <name type="scientific">Anguilla anguilla</name>
    <name type="common">European freshwater eel</name>
    <name type="synonym">Muraena anguilla</name>
    <dbReference type="NCBI Taxonomy" id="7936"/>
    <lineage>
        <taxon>Eukaryota</taxon>
        <taxon>Metazoa</taxon>
        <taxon>Chordata</taxon>
        <taxon>Craniata</taxon>
        <taxon>Vertebrata</taxon>
        <taxon>Euteleostomi</taxon>
        <taxon>Actinopterygii</taxon>
        <taxon>Neopterygii</taxon>
        <taxon>Teleostei</taxon>
        <taxon>Anguilliformes</taxon>
        <taxon>Anguillidae</taxon>
        <taxon>Anguilla</taxon>
    </lineage>
</organism>
<accession>A0A0E9W1W7</accession>
<dbReference type="AlphaFoldDB" id="A0A0E9W1W7"/>
<reference evidence="1" key="1">
    <citation type="submission" date="2014-11" db="EMBL/GenBank/DDBJ databases">
        <authorList>
            <person name="Amaro Gonzalez C."/>
        </authorList>
    </citation>
    <scope>NUCLEOTIDE SEQUENCE</scope>
</reference>
<proteinExistence type="predicted"/>
<dbReference type="EMBL" id="GBXM01025104">
    <property type="protein sequence ID" value="JAH83473.1"/>
    <property type="molecule type" value="Transcribed_RNA"/>
</dbReference>